<evidence type="ECO:0000313" key="2">
    <source>
        <dbReference type="EMBL" id="KAF7630870.1"/>
    </source>
</evidence>
<name>A0A8S9ZEK2_9BILA</name>
<dbReference type="InterPro" id="IPR051697">
    <property type="entry name" value="Patched_domain-protein"/>
</dbReference>
<dbReference type="AlphaFoldDB" id="A0A8S9ZEK2"/>
<evidence type="ECO:0000313" key="3">
    <source>
        <dbReference type="Proteomes" id="UP000605970"/>
    </source>
</evidence>
<dbReference type="GO" id="GO:0006897">
    <property type="term" value="P:endocytosis"/>
    <property type="evidence" value="ECO:0007669"/>
    <property type="project" value="TreeGrafter"/>
</dbReference>
<dbReference type="Proteomes" id="UP000605970">
    <property type="component" value="Unassembled WGS sequence"/>
</dbReference>
<sequence>MHNFDCLERPLSQLFYRYGRFIAHNPLPLIFFPLFITIFAISGFISLDSITDAIYLFTPANAQSKTERQIIHDKWPLFNGSYIPGRAVTQSREVQVTVSTKELGKNILTMPYSDMVVALDKQIQQDVKVEYKGRIFRYKDLCLSWRNQGCPGNKHVALISGFYQRGVNITYPMIKLGGV</sequence>
<keyword evidence="1" id="KW-0472">Membrane</keyword>
<organism evidence="2 3">
    <name type="scientific">Meloidogyne graminicola</name>
    <dbReference type="NCBI Taxonomy" id="189291"/>
    <lineage>
        <taxon>Eukaryota</taxon>
        <taxon>Metazoa</taxon>
        <taxon>Ecdysozoa</taxon>
        <taxon>Nematoda</taxon>
        <taxon>Chromadorea</taxon>
        <taxon>Rhabditida</taxon>
        <taxon>Tylenchina</taxon>
        <taxon>Tylenchomorpha</taxon>
        <taxon>Tylenchoidea</taxon>
        <taxon>Meloidogynidae</taxon>
        <taxon>Meloidogyninae</taxon>
        <taxon>Meloidogyne</taxon>
    </lineage>
</organism>
<protein>
    <submittedName>
        <fullName evidence="2">SSD domain-containing protein</fullName>
    </submittedName>
</protein>
<evidence type="ECO:0000256" key="1">
    <source>
        <dbReference type="SAM" id="Phobius"/>
    </source>
</evidence>
<reference evidence="2" key="1">
    <citation type="journal article" date="2020" name="Ecol. Evol.">
        <title>Genome structure and content of the rice root-knot nematode (Meloidogyne graminicola).</title>
        <authorList>
            <person name="Phan N.T."/>
            <person name="Danchin E.G.J."/>
            <person name="Klopp C."/>
            <person name="Perfus-Barbeoch L."/>
            <person name="Kozlowski D.K."/>
            <person name="Koutsovoulos G.D."/>
            <person name="Lopez-Roques C."/>
            <person name="Bouchez O."/>
            <person name="Zahm M."/>
            <person name="Besnard G."/>
            <person name="Bellafiore S."/>
        </authorList>
    </citation>
    <scope>NUCLEOTIDE SEQUENCE</scope>
    <source>
        <strain evidence="2">VN-18</strain>
    </source>
</reference>
<dbReference type="PANTHER" id="PTHR10796">
    <property type="entry name" value="PATCHED-RELATED"/>
    <property type="match status" value="1"/>
</dbReference>
<dbReference type="GO" id="GO:0030659">
    <property type="term" value="C:cytoplasmic vesicle membrane"/>
    <property type="evidence" value="ECO:0007669"/>
    <property type="project" value="TreeGrafter"/>
</dbReference>
<gene>
    <name evidence="2" type="ORF">Mgra_00008883</name>
</gene>
<proteinExistence type="predicted"/>
<feature type="transmembrane region" description="Helical" evidence="1">
    <location>
        <begin position="27"/>
        <end position="47"/>
    </location>
</feature>
<dbReference type="GO" id="GO:0005886">
    <property type="term" value="C:plasma membrane"/>
    <property type="evidence" value="ECO:0007669"/>
    <property type="project" value="TreeGrafter"/>
</dbReference>
<keyword evidence="1" id="KW-1133">Transmembrane helix</keyword>
<comment type="caution">
    <text evidence="2">The sequence shown here is derived from an EMBL/GenBank/DDBJ whole genome shotgun (WGS) entry which is preliminary data.</text>
</comment>
<keyword evidence="3" id="KW-1185">Reference proteome</keyword>
<accession>A0A8S9ZEK2</accession>
<dbReference type="EMBL" id="JABEBT010000127">
    <property type="protein sequence ID" value="KAF7630870.1"/>
    <property type="molecule type" value="Genomic_DNA"/>
</dbReference>
<dbReference type="OrthoDB" id="6510177at2759"/>
<keyword evidence="1" id="KW-0812">Transmembrane</keyword>
<dbReference type="PANTHER" id="PTHR10796:SF92">
    <property type="entry name" value="PATCHED-RELATED, ISOFORM A"/>
    <property type="match status" value="1"/>
</dbReference>
<dbReference type="GO" id="GO:0018996">
    <property type="term" value="P:molting cycle, collagen and cuticulin-based cuticle"/>
    <property type="evidence" value="ECO:0007669"/>
    <property type="project" value="TreeGrafter"/>
</dbReference>